<dbReference type="Gene3D" id="2.40.70.10">
    <property type="entry name" value="Acid Proteases"/>
    <property type="match status" value="1"/>
</dbReference>
<proteinExistence type="predicted"/>
<gene>
    <name evidence="1" type="ORF">MNBD_GAMMA18-2466</name>
</gene>
<dbReference type="CDD" id="cd05483">
    <property type="entry name" value="retropepsin_like_bacteria"/>
    <property type="match status" value="1"/>
</dbReference>
<reference evidence="1" key="1">
    <citation type="submission" date="2018-06" db="EMBL/GenBank/DDBJ databases">
        <authorList>
            <person name="Zhirakovskaya E."/>
        </authorList>
    </citation>
    <scope>NUCLEOTIDE SEQUENCE</scope>
</reference>
<dbReference type="AlphaFoldDB" id="A0A3B0ZDH7"/>
<dbReference type="EMBL" id="UOFP01000099">
    <property type="protein sequence ID" value="VAW85572.1"/>
    <property type="molecule type" value="Genomic_DNA"/>
</dbReference>
<dbReference type="InterPro" id="IPR034122">
    <property type="entry name" value="Retropepsin-like_bacterial"/>
</dbReference>
<organism evidence="1">
    <name type="scientific">hydrothermal vent metagenome</name>
    <dbReference type="NCBI Taxonomy" id="652676"/>
    <lineage>
        <taxon>unclassified sequences</taxon>
        <taxon>metagenomes</taxon>
        <taxon>ecological metagenomes</taxon>
    </lineage>
</organism>
<dbReference type="InterPro" id="IPR021109">
    <property type="entry name" value="Peptidase_aspartic_dom_sf"/>
</dbReference>
<dbReference type="Pfam" id="PF13975">
    <property type="entry name" value="gag-asp_proteas"/>
    <property type="match status" value="1"/>
</dbReference>
<sequence length="212" mass="23537">MRSLICLLLFLPVLGVASAPEVQAILGSKVVIQYEGSRLTLAMGEQRGGVKLISIRDDRVTLEVRGEQGHYRLGERRSMSTKFTSPEPAVLRLNADRLGMYQTQGSINGAPINFLVDTGATTIALNSRDARRLGIDFRRSGKPVMLTTASKKEMGYRVMLNKVQVGNIVIYDVMAVVLDNKHFPQKALLGMSFLNRVDMTRSGNSLLLKKRW</sequence>
<dbReference type="SUPFAM" id="SSF50630">
    <property type="entry name" value="Acid proteases"/>
    <property type="match status" value="1"/>
</dbReference>
<dbReference type="InterPro" id="IPR011969">
    <property type="entry name" value="Clan_AA_Asp_peptidase_C"/>
</dbReference>
<accession>A0A3B0ZDH7</accession>
<dbReference type="NCBIfam" id="TIGR02281">
    <property type="entry name" value="clan_AA_DTGA"/>
    <property type="match status" value="1"/>
</dbReference>
<evidence type="ECO:0000313" key="1">
    <source>
        <dbReference type="EMBL" id="VAW85572.1"/>
    </source>
</evidence>
<dbReference type="InterPro" id="IPR001969">
    <property type="entry name" value="Aspartic_peptidase_AS"/>
</dbReference>
<name>A0A3B0ZDH7_9ZZZZ</name>
<evidence type="ECO:0008006" key="2">
    <source>
        <dbReference type="Google" id="ProtNLM"/>
    </source>
</evidence>
<dbReference type="GO" id="GO:0006508">
    <property type="term" value="P:proteolysis"/>
    <property type="evidence" value="ECO:0007669"/>
    <property type="project" value="InterPro"/>
</dbReference>
<dbReference type="GO" id="GO:0004190">
    <property type="term" value="F:aspartic-type endopeptidase activity"/>
    <property type="evidence" value="ECO:0007669"/>
    <property type="project" value="InterPro"/>
</dbReference>
<dbReference type="PROSITE" id="PS00141">
    <property type="entry name" value="ASP_PROTEASE"/>
    <property type="match status" value="1"/>
</dbReference>
<protein>
    <recommendedName>
        <fullName evidence="2">TIGR02281 family clan AA aspartic protease</fullName>
    </recommendedName>
</protein>